<keyword evidence="3" id="KW-0274">FAD</keyword>
<protein>
    <recommendedName>
        <fullName evidence="6">FAD-binding PCMH-type domain-containing protein</fullName>
    </recommendedName>
</protein>
<dbReference type="STRING" id="1231657.A0A1Y1YXT9"/>
<dbReference type="InterPro" id="IPR006094">
    <property type="entry name" value="Oxid_FAD_bind_N"/>
</dbReference>
<dbReference type="GO" id="GO:0016491">
    <property type="term" value="F:oxidoreductase activity"/>
    <property type="evidence" value="ECO:0007669"/>
    <property type="project" value="UniProtKB-KW"/>
</dbReference>
<accession>A0A1Y1YXT9</accession>
<comment type="caution">
    <text evidence="7">The sequence shown here is derived from an EMBL/GenBank/DDBJ whole genome shotgun (WGS) entry which is preliminary data.</text>
</comment>
<dbReference type="InterPro" id="IPR016169">
    <property type="entry name" value="FAD-bd_PCMH_sub2"/>
</dbReference>
<feature type="signal peptide" evidence="5">
    <location>
        <begin position="1"/>
        <end position="19"/>
    </location>
</feature>
<evidence type="ECO:0000313" key="7">
    <source>
        <dbReference type="EMBL" id="ORY02756.1"/>
    </source>
</evidence>
<sequence length="514" mass="57298">MKLDLYLVALAAVISITDGAQQWPLLKHLETQDKILNRQGCREACTSLKEQYSSQVIFFDEELYRVELSRYWSLQQSETLPACIFLPRSPQDIASVIRLSSKTGCPFAAKSGGHVPFAGASNIAGGITIDLSRLNQVTINKDGSTVSVGPGNKWVDVYRQLQKEQITVVGGRIADVGVGGLTLGGGISFFSNMHGWACDNIVTYEVVIATGDIVNASRTSHSDLYWALRGGANNFGLVTNFEMRLYPHDQSLMWIGKILHPGAPNTRLIKAFVDFGYDDTDAKATLLFSFVYLQKQDQYISVSETDYASAVVEDVHPPVFDAFFAVPNAFQTTKATKTVVDIIEEHSSANPNGLRQSYWTATFRLDEALAEEIVEIWKQEIETIKQSVTGFVPVLTFQVITVRMMKHMETNGGNALGLDEREGPLMIVAPSAMWTDSMHDEIVLSTYAKWLSRSHARAKEQNLDHRYLYMNYASQFQDPIKGYGEANVDRLRAIAKAYDPEGVFQRLQPGYFKL</sequence>
<dbReference type="Proteomes" id="UP000193144">
    <property type="component" value="Unassembled WGS sequence"/>
</dbReference>
<dbReference type="GO" id="GO:0071949">
    <property type="term" value="F:FAD binding"/>
    <property type="evidence" value="ECO:0007669"/>
    <property type="project" value="InterPro"/>
</dbReference>
<comment type="similarity">
    <text evidence="1">Belongs to the oxygen-dependent FAD-linked oxidoreductase family.</text>
</comment>
<evidence type="ECO:0000256" key="2">
    <source>
        <dbReference type="ARBA" id="ARBA00022630"/>
    </source>
</evidence>
<keyword evidence="2" id="KW-0285">Flavoprotein</keyword>
<dbReference type="PROSITE" id="PS51387">
    <property type="entry name" value="FAD_PCMH"/>
    <property type="match status" value="1"/>
</dbReference>
<evidence type="ECO:0000256" key="3">
    <source>
        <dbReference type="ARBA" id="ARBA00022827"/>
    </source>
</evidence>
<dbReference type="Pfam" id="PF08031">
    <property type="entry name" value="BBE"/>
    <property type="match status" value="1"/>
</dbReference>
<dbReference type="PANTHER" id="PTHR42973:SF34">
    <property type="entry name" value="FAD BINDING DOMAIN PROTEIN (AFU_ORTHOLOGUE AFUA_3G02770)"/>
    <property type="match status" value="1"/>
</dbReference>
<dbReference type="InterPro" id="IPR050416">
    <property type="entry name" value="FAD-linked_Oxidoreductase"/>
</dbReference>
<dbReference type="Pfam" id="PF01565">
    <property type="entry name" value="FAD_binding_4"/>
    <property type="match status" value="1"/>
</dbReference>
<dbReference type="OrthoDB" id="2151789at2759"/>
<dbReference type="InterPro" id="IPR036318">
    <property type="entry name" value="FAD-bd_PCMH-like_sf"/>
</dbReference>
<feature type="chain" id="PRO_5013163933" description="FAD-binding PCMH-type domain-containing protein" evidence="5">
    <location>
        <begin position="20"/>
        <end position="514"/>
    </location>
</feature>
<proteinExistence type="inferred from homology"/>
<dbReference type="PANTHER" id="PTHR42973">
    <property type="entry name" value="BINDING OXIDOREDUCTASE, PUTATIVE (AFU_ORTHOLOGUE AFUA_1G17690)-RELATED"/>
    <property type="match status" value="1"/>
</dbReference>
<evidence type="ECO:0000256" key="5">
    <source>
        <dbReference type="SAM" id="SignalP"/>
    </source>
</evidence>
<name>A0A1Y1YXT9_9PLEO</name>
<evidence type="ECO:0000259" key="6">
    <source>
        <dbReference type="PROSITE" id="PS51387"/>
    </source>
</evidence>
<organism evidence="7 8">
    <name type="scientific">Clohesyomyces aquaticus</name>
    <dbReference type="NCBI Taxonomy" id="1231657"/>
    <lineage>
        <taxon>Eukaryota</taxon>
        <taxon>Fungi</taxon>
        <taxon>Dikarya</taxon>
        <taxon>Ascomycota</taxon>
        <taxon>Pezizomycotina</taxon>
        <taxon>Dothideomycetes</taxon>
        <taxon>Pleosporomycetidae</taxon>
        <taxon>Pleosporales</taxon>
        <taxon>Lindgomycetaceae</taxon>
        <taxon>Clohesyomyces</taxon>
    </lineage>
</organism>
<feature type="domain" description="FAD-binding PCMH-type" evidence="6">
    <location>
        <begin position="77"/>
        <end position="248"/>
    </location>
</feature>
<evidence type="ECO:0000256" key="4">
    <source>
        <dbReference type="ARBA" id="ARBA00023002"/>
    </source>
</evidence>
<dbReference type="Gene3D" id="3.30.465.10">
    <property type="match status" value="1"/>
</dbReference>
<dbReference type="InterPro" id="IPR016166">
    <property type="entry name" value="FAD-bd_PCMH"/>
</dbReference>
<gene>
    <name evidence="7" type="ORF">BCR34DRAFT_605485</name>
</gene>
<keyword evidence="8" id="KW-1185">Reference proteome</keyword>
<dbReference type="AlphaFoldDB" id="A0A1Y1YXT9"/>
<dbReference type="InterPro" id="IPR012951">
    <property type="entry name" value="BBE"/>
</dbReference>
<evidence type="ECO:0000256" key="1">
    <source>
        <dbReference type="ARBA" id="ARBA00005466"/>
    </source>
</evidence>
<evidence type="ECO:0000313" key="8">
    <source>
        <dbReference type="Proteomes" id="UP000193144"/>
    </source>
</evidence>
<reference evidence="7 8" key="1">
    <citation type="submission" date="2016-07" db="EMBL/GenBank/DDBJ databases">
        <title>Pervasive Adenine N6-methylation of Active Genes in Fungi.</title>
        <authorList>
            <consortium name="DOE Joint Genome Institute"/>
            <person name="Mondo S.J."/>
            <person name="Dannebaum R.O."/>
            <person name="Kuo R.C."/>
            <person name="Labutti K."/>
            <person name="Haridas S."/>
            <person name="Kuo A."/>
            <person name="Salamov A."/>
            <person name="Ahrendt S.R."/>
            <person name="Lipzen A."/>
            <person name="Sullivan W."/>
            <person name="Andreopoulos W.B."/>
            <person name="Clum A."/>
            <person name="Lindquist E."/>
            <person name="Daum C."/>
            <person name="Ramamoorthy G.K."/>
            <person name="Gryganskyi A."/>
            <person name="Culley D."/>
            <person name="Magnuson J.K."/>
            <person name="James T.Y."/>
            <person name="O'Malley M.A."/>
            <person name="Stajich J.E."/>
            <person name="Spatafora J.W."/>
            <person name="Visel A."/>
            <person name="Grigoriev I.V."/>
        </authorList>
    </citation>
    <scope>NUCLEOTIDE SEQUENCE [LARGE SCALE GENOMIC DNA]</scope>
    <source>
        <strain evidence="7 8">CBS 115471</strain>
    </source>
</reference>
<keyword evidence="4" id="KW-0560">Oxidoreductase</keyword>
<dbReference type="EMBL" id="MCFA01000154">
    <property type="protein sequence ID" value="ORY02756.1"/>
    <property type="molecule type" value="Genomic_DNA"/>
</dbReference>
<dbReference type="SUPFAM" id="SSF56176">
    <property type="entry name" value="FAD-binding/transporter-associated domain-like"/>
    <property type="match status" value="1"/>
</dbReference>
<keyword evidence="5" id="KW-0732">Signal</keyword>